<dbReference type="Gramene" id="OMP00392">
    <property type="protein sequence ID" value="OMP00392"/>
    <property type="gene ID" value="CCACVL1_03361"/>
</dbReference>
<organism evidence="1 2">
    <name type="scientific">Corchorus capsularis</name>
    <name type="common">Jute</name>
    <dbReference type="NCBI Taxonomy" id="210143"/>
    <lineage>
        <taxon>Eukaryota</taxon>
        <taxon>Viridiplantae</taxon>
        <taxon>Streptophyta</taxon>
        <taxon>Embryophyta</taxon>
        <taxon>Tracheophyta</taxon>
        <taxon>Spermatophyta</taxon>
        <taxon>Magnoliopsida</taxon>
        <taxon>eudicotyledons</taxon>
        <taxon>Gunneridae</taxon>
        <taxon>Pentapetalae</taxon>
        <taxon>rosids</taxon>
        <taxon>malvids</taxon>
        <taxon>Malvales</taxon>
        <taxon>Malvaceae</taxon>
        <taxon>Grewioideae</taxon>
        <taxon>Apeibeae</taxon>
        <taxon>Corchorus</taxon>
    </lineage>
</organism>
<keyword evidence="2" id="KW-1185">Reference proteome</keyword>
<dbReference type="AlphaFoldDB" id="A0A1R3JZY6"/>
<comment type="caution">
    <text evidence="1">The sequence shown here is derived from an EMBL/GenBank/DDBJ whole genome shotgun (WGS) entry which is preliminary data.</text>
</comment>
<sequence>MANVNRPTPKSFLLAPCKLSLFIQGSAGPLVQPYLAAISWHPPSLPAIIRVDPLLGAGIRNRPY</sequence>
<name>A0A1R3JZY6_COCAP</name>
<dbReference type="EMBL" id="AWWV01006658">
    <property type="protein sequence ID" value="OMP00392.1"/>
    <property type="molecule type" value="Genomic_DNA"/>
</dbReference>
<protein>
    <submittedName>
        <fullName evidence="1">Uncharacterized protein</fullName>
    </submittedName>
</protein>
<proteinExistence type="predicted"/>
<evidence type="ECO:0000313" key="1">
    <source>
        <dbReference type="EMBL" id="OMP00392.1"/>
    </source>
</evidence>
<evidence type="ECO:0000313" key="2">
    <source>
        <dbReference type="Proteomes" id="UP000188268"/>
    </source>
</evidence>
<gene>
    <name evidence="1" type="ORF">CCACVL1_03361</name>
</gene>
<dbReference type="Proteomes" id="UP000188268">
    <property type="component" value="Unassembled WGS sequence"/>
</dbReference>
<accession>A0A1R3JZY6</accession>
<reference evidence="1 2" key="1">
    <citation type="submission" date="2013-09" db="EMBL/GenBank/DDBJ databases">
        <title>Corchorus capsularis genome sequencing.</title>
        <authorList>
            <person name="Alam M."/>
            <person name="Haque M.S."/>
            <person name="Islam M.S."/>
            <person name="Emdad E.M."/>
            <person name="Islam M.M."/>
            <person name="Ahmed B."/>
            <person name="Halim A."/>
            <person name="Hossen Q.M.M."/>
            <person name="Hossain M.Z."/>
            <person name="Ahmed R."/>
            <person name="Khan M.M."/>
            <person name="Islam R."/>
            <person name="Rashid M.M."/>
            <person name="Khan S.A."/>
            <person name="Rahman M.S."/>
            <person name="Alam M."/>
        </authorList>
    </citation>
    <scope>NUCLEOTIDE SEQUENCE [LARGE SCALE GENOMIC DNA]</scope>
    <source>
        <strain evidence="2">cv. CVL-1</strain>
        <tissue evidence="1">Whole seedling</tissue>
    </source>
</reference>